<organism evidence="1 2">
    <name type="scientific">Smallanthus sonchifolius</name>
    <dbReference type="NCBI Taxonomy" id="185202"/>
    <lineage>
        <taxon>Eukaryota</taxon>
        <taxon>Viridiplantae</taxon>
        <taxon>Streptophyta</taxon>
        <taxon>Embryophyta</taxon>
        <taxon>Tracheophyta</taxon>
        <taxon>Spermatophyta</taxon>
        <taxon>Magnoliopsida</taxon>
        <taxon>eudicotyledons</taxon>
        <taxon>Gunneridae</taxon>
        <taxon>Pentapetalae</taxon>
        <taxon>asterids</taxon>
        <taxon>campanulids</taxon>
        <taxon>Asterales</taxon>
        <taxon>Asteraceae</taxon>
        <taxon>Asteroideae</taxon>
        <taxon>Heliantheae alliance</taxon>
        <taxon>Millerieae</taxon>
        <taxon>Smallanthus</taxon>
    </lineage>
</organism>
<reference evidence="1 2" key="2">
    <citation type="journal article" date="2022" name="Mol. Ecol. Resour.">
        <title>The genomes of chicory, endive, great burdock and yacon provide insights into Asteraceae paleo-polyploidization history and plant inulin production.</title>
        <authorList>
            <person name="Fan W."/>
            <person name="Wang S."/>
            <person name="Wang H."/>
            <person name="Wang A."/>
            <person name="Jiang F."/>
            <person name="Liu H."/>
            <person name="Zhao H."/>
            <person name="Xu D."/>
            <person name="Zhang Y."/>
        </authorList>
    </citation>
    <scope>NUCLEOTIDE SEQUENCE [LARGE SCALE GENOMIC DNA]</scope>
    <source>
        <strain evidence="2">cv. Yunnan</strain>
        <tissue evidence="1">Leaves</tissue>
    </source>
</reference>
<proteinExistence type="predicted"/>
<name>A0ACB9JL71_9ASTR</name>
<protein>
    <submittedName>
        <fullName evidence="1">Uncharacterized protein</fullName>
    </submittedName>
</protein>
<sequence>MEAPSFSIGVTQETYANKGCEDKHDEMRPDVHQAFEQTETSKGAIVTEREQGKNDGKVVGGLEDLEALNFSFGFT</sequence>
<dbReference type="EMBL" id="CM042020">
    <property type="protein sequence ID" value="KAI3821092.1"/>
    <property type="molecule type" value="Genomic_DNA"/>
</dbReference>
<gene>
    <name evidence="1" type="ORF">L1987_08649</name>
</gene>
<keyword evidence="2" id="KW-1185">Reference proteome</keyword>
<comment type="caution">
    <text evidence="1">The sequence shown here is derived from an EMBL/GenBank/DDBJ whole genome shotgun (WGS) entry which is preliminary data.</text>
</comment>
<accession>A0ACB9JL71</accession>
<evidence type="ECO:0000313" key="1">
    <source>
        <dbReference type="EMBL" id="KAI3821092.1"/>
    </source>
</evidence>
<evidence type="ECO:0000313" key="2">
    <source>
        <dbReference type="Proteomes" id="UP001056120"/>
    </source>
</evidence>
<dbReference type="Proteomes" id="UP001056120">
    <property type="component" value="Linkage Group LG03"/>
</dbReference>
<reference evidence="2" key="1">
    <citation type="journal article" date="2022" name="Mol. Ecol. Resour.">
        <title>The genomes of chicory, endive, great burdock and yacon provide insights into Asteraceae palaeo-polyploidization history and plant inulin production.</title>
        <authorList>
            <person name="Fan W."/>
            <person name="Wang S."/>
            <person name="Wang H."/>
            <person name="Wang A."/>
            <person name="Jiang F."/>
            <person name="Liu H."/>
            <person name="Zhao H."/>
            <person name="Xu D."/>
            <person name="Zhang Y."/>
        </authorList>
    </citation>
    <scope>NUCLEOTIDE SEQUENCE [LARGE SCALE GENOMIC DNA]</scope>
    <source>
        <strain evidence="2">cv. Yunnan</strain>
    </source>
</reference>